<evidence type="ECO:0000256" key="1">
    <source>
        <dbReference type="ARBA" id="ARBA00022837"/>
    </source>
</evidence>
<protein>
    <recommendedName>
        <fullName evidence="2">EF-hand domain-containing protein</fullName>
    </recommendedName>
</protein>
<sequence length="338" mass="36808">MALSDDVDDPAEGGSINYLPLTERLKNFRGQLNLELLLPEEVETETVIPLRIAVTNSAYLLRYQVTSTGAEVSMLNHTGVVTSWITTADGLDIQLGQFLAKSLSDDRQEAMCREIEASKSEILALLAVLDSLDFLDMACALGGTSAGIHFGAEQIYRSNGEKNAYVFTFDARTGYPLSITQVASTVPDGERRAALQLSIDDYVRHDDSSLAAPIGIKSDVELLVDTAVSCFYEWTASGRQQLEQIFAVLDKDDDGSVSGQDMVDQLREAGQSETQASSIAAEMTRLLCHSDDPSEEVTFLPFVGFWIMLLAEDVPVSDSVNEHRVLPALQQLFLGSAA</sequence>
<organism evidence="3 4">
    <name type="scientific">Phytophthora citrophthora</name>
    <dbReference type="NCBI Taxonomy" id="4793"/>
    <lineage>
        <taxon>Eukaryota</taxon>
        <taxon>Sar</taxon>
        <taxon>Stramenopiles</taxon>
        <taxon>Oomycota</taxon>
        <taxon>Peronosporomycetes</taxon>
        <taxon>Peronosporales</taxon>
        <taxon>Peronosporaceae</taxon>
        <taxon>Phytophthora</taxon>
    </lineage>
</organism>
<proteinExistence type="predicted"/>
<dbReference type="PROSITE" id="PS00018">
    <property type="entry name" value="EF_HAND_1"/>
    <property type="match status" value="1"/>
</dbReference>
<dbReference type="InterPro" id="IPR011992">
    <property type="entry name" value="EF-hand-dom_pair"/>
</dbReference>
<dbReference type="InterPro" id="IPR018247">
    <property type="entry name" value="EF_Hand_1_Ca_BS"/>
</dbReference>
<dbReference type="EMBL" id="JASMQC010000035">
    <property type="protein sequence ID" value="KAK1931193.1"/>
    <property type="molecule type" value="Genomic_DNA"/>
</dbReference>
<reference evidence="3" key="1">
    <citation type="submission" date="2023-08" db="EMBL/GenBank/DDBJ databases">
        <title>Reference Genome Resource for the Citrus Pathogen Phytophthora citrophthora.</title>
        <authorList>
            <person name="Moller H."/>
            <person name="Coetzee B."/>
            <person name="Rose L.J."/>
            <person name="Van Niekerk J.M."/>
        </authorList>
    </citation>
    <scope>NUCLEOTIDE SEQUENCE</scope>
    <source>
        <strain evidence="3">STE-U-9442</strain>
    </source>
</reference>
<evidence type="ECO:0000313" key="3">
    <source>
        <dbReference type="EMBL" id="KAK1931193.1"/>
    </source>
</evidence>
<dbReference type="Gene3D" id="1.10.238.10">
    <property type="entry name" value="EF-hand"/>
    <property type="match status" value="1"/>
</dbReference>
<dbReference type="GO" id="GO:0005509">
    <property type="term" value="F:calcium ion binding"/>
    <property type="evidence" value="ECO:0007669"/>
    <property type="project" value="InterPro"/>
</dbReference>
<dbReference type="Proteomes" id="UP001259832">
    <property type="component" value="Unassembled WGS sequence"/>
</dbReference>
<comment type="caution">
    <text evidence="3">The sequence shown here is derived from an EMBL/GenBank/DDBJ whole genome shotgun (WGS) entry which is preliminary data.</text>
</comment>
<name>A0AAD9LC49_9STRA</name>
<dbReference type="SUPFAM" id="SSF47473">
    <property type="entry name" value="EF-hand"/>
    <property type="match status" value="1"/>
</dbReference>
<feature type="domain" description="EF-hand" evidence="2">
    <location>
        <begin position="237"/>
        <end position="272"/>
    </location>
</feature>
<dbReference type="InterPro" id="IPR002048">
    <property type="entry name" value="EF_hand_dom"/>
</dbReference>
<keyword evidence="4" id="KW-1185">Reference proteome</keyword>
<accession>A0AAD9LC49</accession>
<keyword evidence="1" id="KW-0106">Calcium</keyword>
<evidence type="ECO:0000259" key="2">
    <source>
        <dbReference type="PROSITE" id="PS50222"/>
    </source>
</evidence>
<gene>
    <name evidence="3" type="ORF">P3T76_013382</name>
</gene>
<dbReference type="PROSITE" id="PS50222">
    <property type="entry name" value="EF_HAND_2"/>
    <property type="match status" value="1"/>
</dbReference>
<dbReference type="AlphaFoldDB" id="A0AAD9LC49"/>
<evidence type="ECO:0000313" key="4">
    <source>
        <dbReference type="Proteomes" id="UP001259832"/>
    </source>
</evidence>